<keyword evidence="3" id="KW-1185">Reference proteome</keyword>
<dbReference type="Gene3D" id="1.20.120.450">
    <property type="entry name" value="dinb family like domain"/>
    <property type="match status" value="1"/>
</dbReference>
<dbReference type="eggNOG" id="ENOG5032B92">
    <property type="taxonomic scope" value="Bacteria"/>
</dbReference>
<dbReference type="EMBL" id="CP001778">
    <property type="protein sequence ID" value="ADD44596.1"/>
    <property type="molecule type" value="Genomic_DNA"/>
</dbReference>
<dbReference type="Proteomes" id="UP000000844">
    <property type="component" value="Chromosome"/>
</dbReference>
<protein>
    <recommendedName>
        <fullName evidence="1">Mycothiol-dependent maleylpyruvate isomerase metal-binding domain-containing protein</fullName>
    </recommendedName>
</protein>
<evidence type="ECO:0000259" key="1">
    <source>
        <dbReference type="Pfam" id="PF11716"/>
    </source>
</evidence>
<dbReference type="InterPro" id="IPR017520">
    <property type="entry name" value="CHP03086"/>
</dbReference>
<dbReference type="AlphaFoldDB" id="D3Q9Q0"/>
<name>D3Q9Q0_STANL</name>
<accession>D3Q9Q0</accession>
<dbReference type="NCBIfam" id="TIGR03086">
    <property type="entry name" value="TIGR03086 family metal-binding protein"/>
    <property type="match status" value="1"/>
</dbReference>
<dbReference type="KEGG" id="sna:Snas_4956"/>
<feature type="domain" description="Mycothiol-dependent maleylpyruvate isomerase metal-binding" evidence="1">
    <location>
        <begin position="30"/>
        <end position="148"/>
    </location>
</feature>
<dbReference type="Pfam" id="PF11716">
    <property type="entry name" value="MDMPI_N"/>
    <property type="match status" value="1"/>
</dbReference>
<gene>
    <name evidence="2" type="ordered locus">Snas_4956</name>
</gene>
<dbReference type="InterPro" id="IPR024344">
    <property type="entry name" value="MDMPI_metal-binding"/>
</dbReference>
<dbReference type="InterPro" id="IPR034660">
    <property type="entry name" value="DinB/YfiT-like"/>
</dbReference>
<dbReference type="GO" id="GO:0046872">
    <property type="term" value="F:metal ion binding"/>
    <property type="evidence" value="ECO:0007669"/>
    <property type="project" value="InterPro"/>
</dbReference>
<dbReference type="InterPro" id="IPR017517">
    <property type="entry name" value="Maleyloyr_isom"/>
</dbReference>
<dbReference type="SUPFAM" id="SSF109854">
    <property type="entry name" value="DinB/YfiT-like putative metalloenzymes"/>
    <property type="match status" value="1"/>
</dbReference>
<dbReference type="NCBIfam" id="TIGR03083">
    <property type="entry name" value="maleylpyruvate isomerase family mycothiol-dependent enzyme"/>
    <property type="match status" value="1"/>
</dbReference>
<dbReference type="HOGENOM" id="CLU_051661_2_0_11"/>
<evidence type="ECO:0000313" key="3">
    <source>
        <dbReference type="Proteomes" id="UP000000844"/>
    </source>
</evidence>
<sequence>MSSLFNAFGLRRAYRGLVNGDKLVSRAYQPFATIVDNIKPDQLDAATPCAEYDVRKLVNHMLFWGPSLEAAGRKETVPPPAESEADVDLTAADWSGDLVAQLNRTVAAWSRPEAWQGVASMGGPHEIPASMVGGMVLGELVIHGWDLAQATGQQATWDEDVLAFTFAEVAANAETGRQMGVYGPEVAVPADAPLLHRILGVTGRRPD</sequence>
<evidence type="ECO:0000313" key="2">
    <source>
        <dbReference type="EMBL" id="ADD44596.1"/>
    </source>
</evidence>
<reference evidence="2 3" key="1">
    <citation type="journal article" date="2009" name="Stand. Genomic Sci.">
        <title>Complete genome sequence of Stackebrandtia nassauensis type strain (LLR-40K-21).</title>
        <authorList>
            <person name="Munk C."/>
            <person name="Lapidus A."/>
            <person name="Copeland A."/>
            <person name="Jando M."/>
            <person name="Mayilraj S."/>
            <person name="Glavina Del Rio T."/>
            <person name="Nolan M."/>
            <person name="Chen F."/>
            <person name="Lucas S."/>
            <person name="Tice H."/>
            <person name="Cheng J.F."/>
            <person name="Han C."/>
            <person name="Detter J.C."/>
            <person name="Bruce D."/>
            <person name="Goodwin L."/>
            <person name="Chain P."/>
            <person name="Pitluck S."/>
            <person name="Goker M."/>
            <person name="Ovchinikova G."/>
            <person name="Pati A."/>
            <person name="Ivanova N."/>
            <person name="Mavromatis K."/>
            <person name="Chen A."/>
            <person name="Palaniappan K."/>
            <person name="Land M."/>
            <person name="Hauser L."/>
            <person name="Chang Y.J."/>
            <person name="Jeffries C.D."/>
            <person name="Bristow J."/>
            <person name="Eisen J.A."/>
            <person name="Markowitz V."/>
            <person name="Hugenholtz P."/>
            <person name="Kyrpides N.C."/>
            <person name="Klenk H.P."/>
        </authorList>
    </citation>
    <scope>NUCLEOTIDE SEQUENCE [LARGE SCALE GENOMIC DNA]</scope>
    <source>
        <strain evidence="3">DSM 44728 / CIP 108903 / NRRL B-16338 / NBRC 102104 / LLR-40K-21</strain>
    </source>
</reference>
<proteinExistence type="predicted"/>
<organism evidence="2 3">
    <name type="scientific">Stackebrandtia nassauensis (strain DSM 44728 / CIP 108903 / NRRL B-16338 / NBRC 102104 / LLR-40K-21)</name>
    <dbReference type="NCBI Taxonomy" id="446470"/>
    <lineage>
        <taxon>Bacteria</taxon>
        <taxon>Bacillati</taxon>
        <taxon>Actinomycetota</taxon>
        <taxon>Actinomycetes</taxon>
        <taxon>Glycomycetales</taxon>
        <taxon>Glycomycetaceae</taxon>
        <taxon>Stackebrandtia</taxon>
    </lineage>
</organism>
<dbReference type="OrthoDB" id="5185819at2"/>
<dbReference type="STRING" id="446470.Snas_4956"/>